<reference evidence="2" key="2">
    <citation type="journal article" date="2008" name="Nucleic Acids Res.">
        <title>The rice annotation project database (RAP-DB): 2008 update.</title>
        <authorList>
            <consortium name="The rice annotation project (RAP)"/>
        </authorList>
    </citation>
    <scope>GENOME REANNOTATION</scope>
    <source>
        <strain evidence="2">cv. Nipponbare</strain>
    </source>
</reference>
<sequence>MATGLRRAPSHQCGDWVSAAREHGGGGAQGHKAVAPPRHHLTGNAVYICRSMPPSSHLIRDLAVDFFHQTHEDDSSSSVALPRFIPLPSASSRFGGGELDRVFDNPGLFKNSRLVASRKGRLVVELRRP</sequence>
<dbReference type="EMBL" id="AC116949">
    <property type="protein sequence ID" value="AAX94843.1"/>
    <property type="molecule type" value="Genomic_DNA"/>
</dbReference>
<organism evidence="1 2">
    <name type="scientific">Oryza sativa subsp. japonica</name>
    <name type="common">Rice</name>
    <dbReference type="NCBI Taxonomy" id="39947"/>
    <lineage>
        <taxon>Eukaryota</taxon>
        <taxon>Viridiplantae</taxon>
        <taxon>Streptophyta</taxon>
        <taxon>Embryophyta</taxon>
        <taxon>Tracheophyta</taxon>
        <taxon>Spermatophyta</taxon>
        <taxon>Magnoliopsida</taxon>
        <taxon>Liliopsida</taxon>
        <taxon>Poales</taxon>
        <taxon>Poaceae</taxon>
        <taxon>BOP clade</taxon>
        <taxon>Oryzoideae</taxon>
        <taxon>Oryzeae</taxon>
        <taxon>Oryzinae</taxon>
        <taxon>Oryza</taxon>
        <taxon>Oryza sativa</taxon>
    </lineage>
</organism>
<evidence type="ECO:0000313" key="1">
    <source>
        <dbReference type="EMBL" id="AAX94843.1"/>
    </source>
</evidence>
<accession>Q2RAG6</accession>
<dbReference type="Proteomes" id="UP000000763">
    <property type="component" value="Chromosome 11"/>
</dbReference>
<reference evidence="2" key="1">
    <citation type="journal article" date="2005" name="Nature">
        <title>The map-based sequence of the rice genome.</title>
        <authorList>
            <consortium name="International rice genome sequencing project (IRGSP)"/>
            <person name="Matsumoto T."/>
            <person name="Wu J."/>
            <person name="Kanamori H."/>
            <person name="Katayose Y."/>
            <person name="Fujisawa M."/>
            <person name="Namiki N."/>
            <person name="Mizuno H."/>
            <person name="Yamamoto K."/>
            <person name="Antonio B.A."/>
            <person name="Baba T."/>
            <person name="Sakata K."/>
            <person name="Nagamura Y."/>
            <person name="Aoki H."/>
            <person name="Arikawa K."/>
            <person name="Arita K."/>
            <person name="Bito T."/>
            <person name="Chiden Y."/>
            <person name="Fujitsuka N."/>
            <person name="Fukunaka R."/>
            <person name="Hamada M."/>
            <person name="Harada C."/>
            <person name="Hayashi A."/>
            <person name="Hijishita S."/>
            <person name="Honda M."/>
            <person name="Hosokawa S."/>
            <person name="Ichikawa Y."/>
            <person name="Idonuma A."/>
            <person name="Iijima M."/>
            <person name="Ikeda M."/>
            <person name="Ikeno M."/>
            <person name="Ito K."/>
            <person name="Ito S."/>
            <person name="Ito T."/>
            <person name="Ito Y."/>
            <person name="Ito Y."/>
            <person name="Iwabuchi A."/>
            <person name="Kamiya K."/>
            <person name="Karasawa W."/>
            <person name="Kurita K."/>
            <person name="Katagiri S."/>
            <person name="Kikuta A."/>
            <person name="Kobayashi H."/>
            <person name="Kobayashi N."/>
            <person name="Machita K."/>
            <person name="Maehara T."/>
            <person name="Masukawa M."/>
            <person name="Mizubayashi T."/>
            <person name="Mukai Y."/>
            <person name="Nagasaki H."/>
            <person name="Nagata Y."/>
            <person name="Naito S."/>
            <person name="Nakashima M."/>
            <person name="Nakama Y."/>
            <person name="Nakamichi Y."/>
            <person name="Nakamura M."/>
            <person name="Meguro A."/>
            <person name="Negishi M."/>
            <person name="Ohta I."/>
            <person name="Ohta T."/>
            <person name="Okamoto M."/>
            <person name="Ono N."/>
            <person name="Saji S."/>
            <person name="Sakaguchi M."/>
            <person name="Sakai K."/>
            <person name="Shibata M."/>
            <person name="Shimokawa T."/>
            <person name="Song J."/>
            <person name="Takazaki Y."/>
            <person name="Terasawa K."/>
            <person name="Tsugane M."/>
            <person name="Tsuji K."/>
            <person name="Ueda S."/>
            <person name="Waki K."/>
            <person name="Yamagata H."/>
            <person name="Yamamoto M."/>
            <person name="Yamamoto S."/>
            <person name="Yamane H."/>
            <person name="Yoshiki S."/>
            <person name="Yoshihara R."/>
            <person name="Yukawa K."/>
            <person name="Zhong H."/>
            <person name="Yano M."/>
            <person name="Yuan Q."/>
            <person name="Ouyang S."/>
            <person name="Liu J."/>
            <person name="Jones K.M."/>
            <person name="Gansberger K."/>
            <person name="Moffat K."/>
            <person name="Hill J."/>
            <person name="Bera J."/>
            <person name="Fadrosh D."/>
            <person name="Jin S."/>
            <person name="Johri S."/>
            <person name="Kim M."/>
            <person name="Overton L."/>
            <person name="Reardon M."/>
            <person name="Tsitrin T."/>
            <person name="Vuong H."/>
            <person name="Weaver B."/>
            <person name="Ciecko A."/>
            <person name="Tallon L."/>
            <person name="Jackson J."/>
            <person name="Pai G."/>
            <person name="Aken S.V."/>
            <person name="Utterback T."/>
            <person name="Reidmuller S."/>
            <person name="Feldblyum T."/>
            <person name="Hsiao J."/>
            <person name="Zismann V."/>
            <person name="Iobst S."/>
            <person name="de Vazeille A.R."/>
            <person name="Buell C.R."/>
            <person name="Ying K."/>
            <person name="Li Y."/>
            <person name="Lu T."/>
            <person name="Huang Y."/>
            <person name="Zhao Q."/>
            <person name="Feng Q."/>
            <person name="Zhang L."/>
            <person name="Zhu J."/>
            <person name="Weng Q."/>
            <person name="Mu J."/>
            <person name="Lu Y."/>
            <person name="Fan D."/>
            <person name="Liu Y."/>
            <person name="Guan J."/>
            <person name="Zhang Y."/>
            <person name="Yu S."/>
            <person name="Liu X."/>
            <person name="Zhang Y."/>
            <person name="Hong G."/>
            <person name="Han B."/>
            <person name="Choisne N."/>
            <person name="Demange N."/>
            <person name="Orjeda G."/>
            <person name="Samain S."/>
            <person name="Cattolico L."/>
            <person name="Pelletier E."/>
            <person name="Couloux A."/>
            <person name="Segurens B."/>
            <person name="Wincker P."/>
            <person name="D'Hont A."/>
            <person name="Scarpelli C."/>
            <person name="Weissenbach J."/>
            <person name="Salanoubat M."/>
            <person name="Quetier F."/>
            <person name="Yu Y."/>
            <person name="Kim H.R."/>
            <person name="Rambo T."/>
            <person name="Currie J."/>
            <person name="Collura K."/>
            <person name="Luo M."/>
            <person name="Yang T."/>
            <person name="Ammiraju J.S.S."/>
            <person name="Engler F."/>
            <person name="Soderlund C."/>
            <person name="Wing R.A."/>
            <person name="Palmer L.E."/>
            <person name="de la Bastide M."/>
            <person name="Spiegel L."/>
            <person name="Nascimento L."/>
            <person name="Zutavern T."/>
            <person name="O'Shaughnessy A."/>
            <person name="Dike S."/>
            <person name="Dedhia N."/>
            <person name="Preston R."/>
            <person name="Balija V."/>
            <person name="McCombie W.R."/>
            <person name="Chow T."/>
            <person name="Chen H."/>
            <person name="Chung M."/>
            <person name="Chen C."/>
            <person name="Shaw J."/>
            <person name="Wu H."/>
            <person name="Hsiao K."/>
            <person name="Chao Y."/>
            <person name="Chu M."/>
            <person name="Cheng C."/>
            <person name="Hour A."/>
            <person name="Lee P."/>
            <person name="Lin S."/>
            <person name="Lin Y."/>
            <person name="Liou J."/>
            <person name="Liu S."/>
            <person name="Hsing Y."/>
            <person name="Raghuvanshi S."/>
            <person name="Mohanty A."/>
            <person name="Bharti A.K."/>
            <person name="Gaur A."/>
            <person name="Gupta V."/>
            <person name="Kumar D."/>
            <person name="Ravi V."/>
            <person name="Vij S."/>
            <person name="Kapur A."/>
            <person name="Khurana P."/>
            <person name="Khurana P."/>
            <person name="Khurana J.P."/>
            <person name="Tyagi A.K."/>
            <person name="Gaikwad K."/>
            <person name="Singh A."/>
            <person name="Dalal V."/>
            <person name="Srivastava S."/>
            <person name="Dixit A."/>
            <person name="Pal A.K."/>
            <person name="Ghazi I.A."/>
            <person name="Yadav M."/>
            <person name="Pandit A."/>
            <person name="Bhargava A."/>
            <person name="Sureshbabu K."/>
            <person name="Batra K."/>
            <person name="Sharma T.R."/>
            <person name="Mohapatra T."/>
            <person name="Singh N.K."/>
            <person name="Messing J."/>
            <person name="Nelson A.B."/>
            <person name="Fuks G."/>
            <person name="Kavchok S."/>
            <person name="Keizer G."/>
            <person name="Linton E."/>
            <person name="Llaca V."/>
            <person name="Song R."/>
            <person name="Tanyolac B."/>
            <person name="Young S."/>
            <person name="Ho-Il K."/>
            <person name="Hahn J.H."/>
            <person name="Sangsakoo G."/>
            <person name="Vanavichit A."/>
            <person name="de Mattos Luiz.A.T."/>
            <person name="Zimmer P.D."/>
            <person name="Malone G."/>
            <person name="Dellagostin O."/>
            <person name="de Oliveira A.C."/>
            <person name="Bevan M."/>
            <person name="Bancroft I."/>
            <person name="Minx P."/>
            <person name="Cordum H."/>
            <person name="Wilson R."/>
            <person name="Cheng Z."/>
            <person name="Jin W."/>
            <person name="Jiang J."/>
            <person name="Leong S.A."/>
            <person name="Iwama H."/>
            <person name="Gojobori T."/>
            <person name="Itoh T."/>
            <person name="Niimura Y."/>
            <person name="Fujii Y."/>
            <person name="Habara T."/>
            <person name="Sakai H."/>
            <person name="Sato Y."/>
            <person name="Wilson G."/>
            <person name="Kumar K."/>
            <person name="McCouch S."/>
            <person name="Juretic N."/>
            <person name="Hoen D."/>
            <person name="Wright S."/>
            <person name="Bruskiewich R."/>
            <person name="Bureau T."/>
            <person name="Miyao A."/>
            <person name="Hirochika H."/>
            <person name="Nishikawa T."/>
            <person name="Kadowaki K."/>
            <person name="Sugiura M."/>
            <person name="Burr B."/>
            <person name="Sasaki T."/>
        </authorList>
    </citation>
    <scope>NUCLEOTIDE SEQUENCE [LARGE SCALE GENOMIC DNA]</scope>
    <source>
        <strain evidence="2">cv. Nipponbare</strain>
    </source>
</reference>
<protein>
    <submittedName>
        <fullName evidence="1">Uncharacterized protein</fullName>
    </submittedName>
</protein>
<proteinExistence type="predicted"/>
<dbReference type="AlphaFoldDB" id="Q2RAG6"/>
<evidence type="ECO:0000313" key="2">
    <source>
        <dbReference type="Proteomes" id="UP000000763"/>
    </source>
</evidence>
<dbReference type="PANTHER" id="PTHR36140:SF1">
    <property type="entry name" value="F-BOX DOMAIN CONTAINING PROTEIN, EXPRESSED"/>
    <property type="match status" value="1"/>
</dbReference>
<dbReference type="PANTHER" id="PTHR36140">
    <property type="entry name" value="F-BOX DOMAIN-CONTAINING PROTEIN-RELATED"/>
    <property type="match status" value="1"/>
</dbReference>
<name>Q2RAG6_ORYSJ</name>
<gene>
    <name evidence="1" type="ordered locus">LOC_Os11g05460</name>
</gene>